<protein>
    <submittedName>
        <fullName evidence="4">ABC-type branched-chain amino acid transport system, periplasmic component</fullName>
    </submittedName>
</protein>
<evidence type="ECO:0000313" key="4">
    <source>
        <dbReference type="EMBL" id="AJQ93628.1"/>
    </source>
</evidence>
<name>A0A0C5VJR4_9GAMM</name>
<evidence type="ECO:0000256" key="1">
    <source>
        <dbReference type="ARBA" id="ARBA00010062"/>
    </source>
</evidence>
<keyword evidence="5" id="KW-1185">Reference proteome</keyword>
<dbReference type="InterPro" id="IPR028081">
    <property type="entry name" value="Leu-bd"/>
</dbReference>
<accession>A0A0C5VJR4</accession>
<dbReference type="PATRIC" id="fig|1445510.3.peg.1546"/>
<dbReference type="Proteomes" id="UP000032266">
    <property type="component" value="Chromosome"/>
</dbReference>
<evidence type="ECO:0000313" key="5">
    <source>
        <dbReference type="Proteomes" id="UP000032266"/>
    </source>
</evidence>
<organism evidence="4 5">
    <name type="scientific">Gynuella sunshinyii YC6258</name>
    <dbReference type="NCBI Taxonomy" id="1445510"/>
    <lineage>
        <taxon>Bacteria</taxon>
        <taxon>Pseudomonadati</taxon>
        <taxon>Pseudomonadota</taxon>
        <taxon>Gammaproteobacteria</taxon>
        <taxon>Oceanospirillales</taxon>
        <taxon>Saccharospirillaceae</taxon>
        <taxon>Gynuella</taxon>
    </lineage>
</organism>
<proteinExistence type="inferred from homology"/>
<reference evidence="4 5" key="1">
    <citation type="submission" date="2014-01" db="EMBL/GenBank/DDBJ databases">
        <title>Full genme sequencing of cellulolytic bacterium Gynuella sunshinyii YC6258T gen. nov., sp. nov.</title>
        <authorList>
            <person name="Khan H."/>
            <person name="Chung E.J."/>
            <person name="Chung Y.R."/>
        </authorList>
    </citation>
    <scope>NUCLEOTIDE SEQUENCE [LARGE SCALE GENOMIC DNA]</scope>
    <source>
        <strain evidence="4 5">YC6258</strain>
    </source>
</reference>
<dbReference type="HOGENOM" id="CLU_734955_0_0_6"/>
<dbReference type="KEGG" id="gsn:YC6258_01580"/>
<sequence>MGSSDINSGDVSSIGKMCIVQAIGDRTGVDFQVYENHRSQMESALAAQKMVSDGVDLALLPVRSDEASAAIKILENAKIPYLTSATSDSVISSSKDGLSIFPRNSDQAETMANYYFEHFNGRPLSVIVDEGSLYSKQLSDQFIGNIHLHDSTLPINEYRIVGDSLPQLPNMSGRVVFAAIYNPKIALLFRRVREDGNVTILGTDSVGAHREFLRIVGTAADNNGSKIIFLKNWNNQATGPYAKDFKTLVDQSCARRLKEADFGTAFSYDIASLAAEWALSDRSVPPLQAFRQSQRTSIFDGQPFVFSDLGYRKAGYVFYEYSKGDHAIELP</sequence>
<gene>
    <name evidence="4" type="ORF">YC6258_01580</name>
</gene>
<feature type="domain" description="Leucine-binding protein" evidence="3">
    <location>
        <begin position="29"/>
        <end position="137"/>
    </location>
</feature>
<keyword evidence="2" id="KW-0732">Signal</keyword>
<comment type="similarity">
    <text evidence="1">Belongs to the leucine-binding protein family.</text>
</comment>
<dbReference type="EMBL" id="CP007142">
    <property type="protein sequence ID" value="AJQ93628.1"/>
    <property type="molecule type" value="Genomic_DNA"/>
</dbReference>
<dbReference type="InterPro" id="IPR028082">
    <property type="entry name" value="Peripla_BP_I"/>
</dbReference>
<dbReference type="Gene3D" id="3.40.50.2300">
    <property type="match status" value="2"/>
</dbReference>
<evidence type="ECO:0000256" key="2">
    <source>
        <dbReference type="ARBA" id="ARBA00022729"/>
    </source>
</evidence>
<evidence type="ECO:0000259" key="3">
    <source>
        <dbReference type="Pfam" id="PF13458"/>
    </source>
</evidence>
<dbReference type="SUPFAM" id="SSF53822">
    <property type="entry name" value="Periplasmic binding protein-like I"/>
    <property type="match status" value="1"/>
</dbReference>
<dbReference type="STRING" id="1445510.YC6258_01580"/>
<dbReference type="AlphaFoldDB" id="A0A0C5VJR4"/>
<dbReference type="Pfam" id="PF13458">
    <property type="entry name" value="Peripla_BP_6"/>
    <property type="match status" value="1"/>
</dbReference>